<sequence>MSGRSHETTTLARSSSMPEDRSRLLAAPLPPHEEAQAVRMNVLNSSVQEAREATSTRLMVIALAVFNLPQVIAACIVMGLYWDDAGNTRCDRVKYWTLLHAMHLFFTVLVEWAVYYTHQPTIHSRLSTPGIKSALQSAKYGMELMGLFWFLVGNMWVISDEDHCSTQGDGHMYNMALAMIIICYVKIFLPCLILMALLPVVCFCLPCLIRILNRMQDPMRGKGASKEMIAALSSVPYTPHLFPDEDASCCICLNEYDESQHVRILHCNHHFHKECVDEWLLVNATCPTCRTSIDPNHVEPAASSGRDPGLVV</sequence>
<dbReference type="GeneID" id="19956875"/>
<evidence type="ECO:0000256" key="1">
    <source>
        <dbReference type="PROSITE-ProRule" id="PRU00175"/>
    </source>
</evidence>
<dbReference type="STRING" id="1156394.T0PUV8"/>
<feature type="transmembrane region" description="Helical" evidence="3">
    <location>
        <begin position="94"/>
        <end position="117"/>
    </location>
</feature>
<dbReference type="Pfam" id="PF13639">
    <property type="entry name" value="zf-RING_2"/>
    <property type="match status" value="1"/>
</dbReference>
<dbReference type="AlphaFoldDB" id="T0PUV8"/>
<feature type="transmembrane region" description="Helical" evidence="3">
    <location>
        <begin position="58"/>
        <end position="82"/>
    </location>
</feature>
<gene>
    <name evidence="5" type="ORF">SDRG_16148</name>
</gene>
<name>T0PUV8_SAPDV</name>
<dbReference type="OrthoDB" id="9984778at2759"/>
<keyword evidence="6" id="KW-1185">Reference proteome</keyword>
<evidence type="ECO:0000256" key="2">
    <source>
        <dbReference type="SAM" id="MobiDB-lite"/>
    </source>
</evidence>
<proteinExistence type="predicted"/>
<keyword evidence="1" id="KW-0862">Zinc</keyword>
<dbReference type="GO" id="GO:0008270">
    <property type="term" value="F:zinc ion binding"/>
    <property type="evidence" value="ECO:0007669"/>
    <property type="project" value="UniProtKB-KW"/>
</dbReference>
<dbReference type="InterPro" id="IPR013083">
    <property type="entry name" value="Znf_RING/FYVE/PHD"/>
</dbReference>
<dbReference type="PROSITE" id="PS50089">
    <property type="entry name" value="ZF_RING_2"/>
    <property type="match status" value="1"/>
</dbReference>
<keyword evidence="1" id="KW-0863">Zinc-finger</keyword>
<dbReference type="Proteomes" id="UP000030762">
    <property type="component" value="Unassembled WGS sequence"/>
</dbReference>
<dbReference type="InterPro" id="IPR001841">
    <property type="entry name" value="Znf_RING"/>
</dbReference>
<dbReference type="InParanoid" id="T0PUV8"/>
<dbReference type="PANTHER" id="PTHR46225">
    <property type="entry name" value="C3H4 TYPE ZINC FINGER PROTEIN"/>
    <property type="match status" value="1"/>
</dbReference>
<dbReference type="RefSeq" id="XP_008620569.1">
    <property type="nucleotide sequence ID" value="XM_008622347.1"/>
</dbReference>
<keyword evidence="3" id="KW-0472">Membrane</keyword>
<protein>
    <recommendedName>
        <fullName evidence="4">RING-type domain-containing protein</fullName>
    </recommendedName>
</protein>
<keyword evidence="3" id="KW-1133">Transmembrane helix</keyword>
<evidence type="ECO:0000313" key="5">
    <source>
        <dbReference type="EMBL" id="EQC26001.1"/>
    </source>
</evidence>
<dbReference type="SMART" id="SM00184">
    <property type="entry name" value="RING"/>
    <property type="match status" value="1"/>
</dbReference>
<evidence type="ECO:0000256" key="3">
    <source>
        <dbReference type="SAM" id="Phobius"/>
    </source>
</evidence>
<keyword evidence="1" id="KW-0479">Metal-binding</keyword>
<reference evidence="5 6" key="1">
    <citation type="submission" date="2012-04" db="EMBL/GenBank/DDBJ databases">
        <title>The Genome Sequence of Saprolegnia declina VS20.</title>
        <authorList>
            <consortium name="The Broad Institute Genome Sequencing Platform"/>
            <person name="Russ C."/>
            <person name="Nusbaum C."/>
            <person name="Tyler B."/>
            <person name="van West P."/>
            <person name="Dieguez-Uribeondo J."/>
            <person name="de Bruijn I."/>
            <person name="Tripathy S."/>
            <person name="Jiang R."/>
            <person name="Young S.K."/>
            <person name="Zeng Q."/>
            <person name="Gargeya S."/>
            <person name="Fitzgerald M."/>
            <person name="Haas B."/>
            <person name="Abouelleil A."/>
            <person name="Alvarado L."/>
            <person name="Arachchi H.M."/>
            <person name="Berlin A."/>
            <person name="Chapman S.B."/>
            <person name="Goldberg J."/>
            <person name="Griggs A."/>
            <person name="Gujja S."/>
            <person name="Hansen M."/>
            <person name="Howarth C."/>
            <person name="Imamovic A."/>
            <person name="Larimer J."/>
            <person name="McCowen C."/>
            <person name="Montmayeur A."/>
            <person name="Murphy C."/>
            <person name="Neiman D."/>
            <person name="Pearson M."/>
            <person name="Priest M."/>
            <person name="Roberts A."/>
            <person name="Saif S."/>
            <person name="Shea T."/>
            <person name="Sisk P."/>
            <person name="Sykes S."/>
            <person name="Wortman J."/>
            <person name="Nusbaum C."/>
            <person name="Birren B."/>
        </authorList>
    </citation>
    <scope>NUCLEOTIDE SEQUENCE [LARGE SCALE GENOMIC DNA]</scope>
    <source>
        <strain evidence="5 6">VS20</strain>
    </source>
</reference>
<feature type="region of interest" description="Disordered" evidence="2">
    <location>
        <begin position="1"/>
        <end position="22"/>
    </location>
</feature>
<dbReference type="PANTHER" id="PTHR46225:SF19">
    <property type="entry name" value="RING-TYPE DOMAIN-CONTAINING PROTEIN"/>
    <property type="match status" value="1"/>
</dbReference>
<dbReference type="eggNOG" id="KOG0800">
    <property type="taxonomic scope" value="Eukaryota"/>
</dbReference>
<organism evidence="5 6">
    <name type="scientific">Saprolegnia diclina (strain VS20)</name>
    <dbReference type="NCBI Taxonomy" id="1156394"/>
    <lineage>
        <taxon>Eukaryota</taxon>
        <taxon>Sar</taxon>
        <taxon>Stramenopiles</taxon>
        <taxon>Oomycota</taxon>
        <taxon>Saprolegniomycetes</taxon>
        <taxon>Saprolegniales</taxon>
        <taxon>Saprolegniaceae</taxon>
        <taxon>Saprolegnia</taxon>
    </lineage>
</organism>
<dbReference type="Gene3D" id="3.30.40.10">
    <property type="entry name" value="Zinc/RING finger domain, C3HC4 (zinc finger)"/>
    <property type="match status" value="1"/>
</dbReference>
<evidence type="ECO:0000313" key="6">
    <source>
        <dbReference type="Proteomes" id="UP000030762"/>
    </source>
</evidence>
<feature type="transmembrane region" description="Helical" evidence="3">
    <location>
        <begin position="179"/>
        <end position="212"/>
    </location>
</feature>
<accession>T0PUV8</accession>
<dbReference type="VEuPathDB" id="FungiDB:SDRG_16148"/>
<feature type="transmembrane region" description="Helical" evidence="3">
    <location>
        <begin position="138"/>
        <end position="159"/>
    </location>
</feature>
<dbReference type="OMA" id="NMGSVER"/>
<dbReference type="EMBL" id="JH767246">
    <property type="protein sequence ID" value="EQC26001.1"/>
    <property type="molecule type" value="Genomic_DNA"/>
</dbReference>
<dbReference type="SUPFAM" id="SSF57850">
    <property type="entry name" value="RING/U-box"/>
    <property type="match status" value="1"/>
</dbReference>
<feature type="compositionally biased region" description="Polar residues" evidence="2">
    <location>
        <begin position="8"/>
        <end position="17"/>
    </location>
</feature>
<keyword evidence="3" id="KW-0812">Transmembrane</keyword>
<evidence type="ECO:0000259" key="4">
    <source>
        <dbReference type="PROSITE" id="PS50089"/>
    </source>
</evidence>
<feature type="domain" description="RING-type" evidence="4">
    <location>
        <begin position="249"/>
        <end position="290"/>
    </location>
</feature>